<organism evidence="1 2">
    <name type="scientific">Kuraishia capsulata CBS 1993</name>
    <dbReference type="NCBI Taxonomy" id="1382522"/>
    <lineage>
        <taxon>Eukaryota</taxon>
        <taxon>Fungi</taxon>
        <taxon>Dikarya</taxon>
        <taxon>Ascomycota</taxon>
        <taxon>Saccharomycotina</taxon>
        <taxon>Pichiomycetes</taxon>
        <taxon>Pichiales</taxon>
        <taxon>Pichiaceae</taxon>
        <taxon>Kuraishia</taxon>
    </lineage>
</organism>
<dbReference type="EMBL" id="HG793128">
    <property type="protein sequence ID" value="CDK27864.1"/>
    <property type="molecule type" value="Genomic_DNA"/>
</dbReference>
<evidence type="ECO:0000313" key="1">
    <source>
        <dbReference type="EMBL" id="CDK27864.1"/>
    </source>
</evidence>
<gene>
    <name evidence="1" type="ORF">KUCA_T00003843001</name>
</gene>
<dbReference type="PANTHER" id="PTHR28066">
    <property type="entry name" value="37S RIBOSOMAL PROTEIN MRP10, MITOCHONDRIAL"/>
    <property type="match status" value="1"/>
</dbReference>
<dbReference type="GO" id="GO:0032543">
    <property type="term" value="P:mitochondrial translation"/>
    <property type="evidence" value="ECO:0007669"/>
    <property type="project" value="EnsemblFungi"/>
</dbReference>
<accession>W6MMN4</accession>
<dbReference type="GO" id="GO:0003735">
    <property type="term" value="F:structural constituent of ribosome"/>
    <property type="evidence" value="ECO:0007669"/>
    <property type="project" value="EnsemblFungi"/>
</dbReference>
<dbReference type="AlphaFoldDB" id="W6MMN4"/>
<reference evidence="1" key="2">
    <citation type="submission" date="2014-02" db="EMBL/GenBank/DDBJ databases">
        <title>Complete DNA sequence of /Kuraishia capsulata/ illustrates novel genomic features among budding yeasts (/Saccharomycotina/).</title>
        <authorList>
            <person name="Morales L."/>
            <person name="Noel B."/>
            <person name="Porcel B."/>
            <person name="Marcet-Houben M."/>
            <person name="Hullo M-F."/>
            <person name="Sacerdot C."/>
            <person name="Tekaia F."/>
            <person name="Leh-Louis V."/>
            <person name="Despons L."/>
            <person name="Khanna V."/>
            <person name="Aury J-M."/>
            <person name="Barbe V."/>
            <person name="Couloux A."/>
            <person name="Labadie K."/>
            <person name="Pelletier E."/>
            <person name="Souciet J-L."/>
            <person name="Boekhout T."/>
            <person name="Gabaldon T."/>
            <person name="Wincker P."/>
            <person name="Dujon B."/>
        </authorList>
    </citation>
    <scope>NUCLEOTIDE SEQUENCE</scope>
    <source>
        <strain evidence="1">CBS 1993</strain>
    </source>
</reference>
<evidence type="ECO:0000313" key="2">
    <source>
        <dbReference type="Proteomes" id="UP000019384"/>
    </source>
</evidence>
<dbReference type="InterPro" id="IPR017264">
    <property type="entry name" value="Ribosomal_mS37_fun"/>
</dbReference>
<dbReference type="HOGENOM" id="CLU_162186_0_0_1"/>
<evidence type="ECO:0008006" key="3">
    <source>
        <dbReference type="Google" id="ProtNLM"/>
    </source>
</evidence>
<dbReference type="GO" id="GO:0005763">
    <property type="term" value="C:mitochondrial small ribosomal subunit"/>
    <property type="evidence" value="ECO:0007669"/>
    <property type="project" value="EnsemblFungi"/>
</dbReference>
<sequence>MSAKVPKLPPLPRLRVDTKKASVVNKNPCYVMLASLLNCWASNGEGSAICNPLENKLSNCMVNMPKNRGASYDSLNYHAARLKPKINGSGHD</sequence>
<name>W6MMN4_9ASCO</name>
<dbReference type="PANTHER" id="PTHR28066:SF1">
    <property type="entry name" value="SMALL RIBOSOMAL SUBUNIT PROTEIN MS37"/>
    <property type="match status" value="1"/>
</dbReference>
<protein>
    <recommendedName>
        <fullName evidence="3">37S ribosomal protein mrp10, mitochondrial</fullName>
    </recommendedName>
</protein>
<dbReference type="SUPFAM" id="SSF47072">
    <property type="entry name" value="Cysteine alpha-hairpin motif"/>
    <property type="match status" value="1"/>
</dbReference>
<keyword evidence="2" id="KW-1185">Reference proteome</keyword>
<dbReference type="STRING" id="1382522.W6MMN4"/>
<dbReference type="RefSeq" id="XP_022459856.1">
    <property type="nucleotide sequence ID" value="XM_022602299.1"/>
</dbReference>
<dbReference type="Proteomes" id="UP000019384">
    <property type="component" value="Unassembled WGS sequence"/>
</dbReference>
<reference evidence="1" key="1">
    <citation type="submission" date="2013-12" db="EMBL/GenBank/DDBJ databases">
        <authorList>
            <person name="Genoscope - CEA"/>
        </authorList>
    </citation>
    <scope>NUCLEOTIDE SEQUENCE</scope>
    <source>
        <strain evidence="1">CBS 1993</strain>
    </source>
</reference>
<dbReference type="GeneID" id="34521244"/>
<dbReference type="OrthoDB" id="2210at2759"/>
<dbReference type="InterPro" id="IPR009069">
    <property type="entry name" value="Cys_alpha_HP_mot_SF"/>
</dbReference>
<proteinExistence type="predicted"/>